<feature type="region of interest" description="Disordered" evidence="7">
    <location>
        <begin position="78"/>
        <end position="97"/>
    </location>
</feature>
<keyword evidence="6" id="KW-0503">Monooxygenase</keyword>
<evidence type="ECO:0000256" key="5">
    <source>
        <dbReference type="ARBA" id="ARBA00023004"/>
    </source>
</evidence>
<evidence type="ECO:0000256" key="7">
    <source>
        <dbReference type="SAM" id="MobiDB-lite"/>
    </source>
</evidence>
<dbReference type="EMBL" id="JACVQF010000101">
    <property type="protein sequence ID" value="MBD0418085.1"/>
    <property type="molecule type" value="Genomic_DNA"/>
</dbReference>
<dbReference type="RefSeq" id="WP_188179154.1">
    <property type="nucleotide sequence ID" value="NZ_JACVQF010000101.1"/>
</dbReference>
<evidence type="ECO:0000256" key="1">
    <source>
        <dbReference type="ARBA" id="ARBA00010617"/>
    </source>
</evidence>
<dbReference type="GO" id="GO:0004497">
    <property type="term" value="F:monooxygenase activity"/>
    <property type="evidence" value="ECO:0007669"/>
    <property type="project" value="UniProtKB-KW"/>
</dbReference>
<keyword evidence="2" id="KW-0349">Heme</keyword>
<reference evidence="8" key="2">
    <citation type="submission" date="2020-09" db="EMBL/GenBank/DDBJ databases">
        <authorList>
            <person name="Luo X."/>
        </authorList>
    </citation>
    <scope>NUCLEOTIDE SEQUENCE</scope>
    <source>
        <strain evidence="8">TRM S81-3</strain>
    </source>
</reference>
<comment type="similarity">
    <text evidence="1">Belongs to the cytochrome P450 family.</text>
</comment>
<keyword evidence="4" id="KW-0560">Oxidoreductase</keyword>
<comment type="caution">
    <text evidence="8">The sequence shown here is derived from an EMBL/GenBank/DDBJ whole genome shotgun (WGS) entry which is preliminary data.</text>
</comment>
<dbReference type="GO" id="GO:0020037">
    <property type="term" value="F:heme binding"/>
    <property type="evidence" value="ECO:0007669"/>
    <property type="project" value="InterPro"/>
</dbReference>
<dbReference type="PANTHER" id="PTHR46696:SF1">
    <property type="entry name" value="CYTOCHROME P450 YJIB-RELATED"/>
    <property type="match status" value="1"/>
</dbReference>
<dbReference type="Pfam" id="PF00067">
    <property type="entry name" value="p450"/>
    <property type="match status" value="2"/>
</dbReference>
<dbReference type="GO" id="GO:0016705">
    <property type="term" value="F:oxidoreductase activity, acting on paired donors, with incorporation or reduction of molecular oxygen"/>
    <property type="evidence" value="ECO:0007669"/>
    <property type="project" value="InterPro"/>
</dbReference>
<evidence type="ECO:0000256" key="2">
    <source>
        <dbReference type="ARBA" id="ARBA00022617"/>
    </source>
</evidence>
<dbReference type="PRINTS" id="PR00359">
    <property type="entry name" value="BP450"/>
</dbReference>
<dbReference type="InterPro" id="IPR036396">
    <property type="entry name" value="Cyt_P450_sf"/>
</dbReference>
<dbReference type="GO" id="GO:0005506">
    <property type="term" value="F:iron ion binding"/>
    <property type="evidence" value="ECO:0007669"/>
    <property type="project" value="InterPro"/>
</dbReference>
<dbReference type="SUPFAM" id="SSF48264">
    <property type="entry name" value="Cytochrome P450"/>
    <property type="match status" value="1"/>
</dbReference>
<reference evidence="8" key="1">
    <citation type="submission" date="2020-09" db="EMBL/GenBank/DDBJ databases">
        <title>Streptomyces grisecoloratus sp. nov., isolated from cotton soil.</title>
        <authorList>
            <person name="Xing L."/>
        </authorList>
    </citation>
    <scope>NUCLEOTIDE SEQUENCE</scope>
    <source>
        <strain evidence="8">TRM S81-3</strain>
    </source>
</reference>
<accession>A0A926KXL8</accession>
<dbReference type="CDD" id="cd11029">
    <property type="entry name" value="CYP107-like"/>
    <property type="match status" value="1"/>
</dbReference>
<evidence type="ECO:0000256" key="3">
    <source>
        <dbReference type="ARBA" id="ARBA00022723"/>
    </source>
</evidence>
<evidence type="ECO:0000313" key="9">
    <source>
        <dbReference type="Proteomes" id="UP000621210"/>
    </source>
</evidence>
<dbReference type="Proteomes" id="UP000621210">
    <property type="component" value="Unassembled WGS sequence"/>
</dbReference>
<gene>
    <name evidence="8" type="ORF">H0H10_02680</name>
</gene>
<dbReference type="Gene3D" id="1.10.630.10">
    <property type="entry name" value="Cytochrome P450"/>
    <property type="match status" value="1"/>
</dbReference>
<organism evidence="8 9">
    <name type="scientific">Streptomyces griseicoloratus</name>
    <dbReference type="NCBI Taxonomy" id="2752516"/>
    <lineage>
        <taxon>Bacteria</taxon>
        <taxon>Bacillati</taxon>
        <taxon>Actinomycetota</taxon>
        <taxon>Actinomycetes</taxon>
        <taxon>Kitasatosporales</taxon>
        <taxon>Streptomycetaceae</taxon>
        <taxon>Streptomyces</taxon>
    </lineage>
</organism>
<proteinExistence type="inferred from homology"/>
<dbReference type="PANTHER" id="PTHR46696">
    <property type="entry name" value="P450, PUTATIVE (EUROFUNG)-RELATED"/>
    <property type="match status" value="1"/>
</dbReference>
<evidence type="ECO:0000256" key="4">
    <source>
        <dbReference type="ARBA" id="ARBA00023002"/>
    </source>
</evidence>
<sequence>MTATRTLSKFWMLTNEFTQNPYPVLEYVRRECPVRELAFPDGGRAFVVTRYEDAKAALADPRLSRDIYVHYRLMSERTGRTMSPPPEEANHLANLEPPRHTPLRRAISFAFTPRRAEALRPRVEEIADGLLDALPTGTGADLIAGYADPLPVITIAELMGVPADRWPDFLRWSAALRTYSPTDGSGALDRNIRELSSYMSELIARKERERGDDLLSALIHADPERRLTSTEILSTGFALMTGGNDTTASLVGGVLAALLTHPAERERLMAEPGRWGKSMDELIRYVGPISNALQRVTTEPVELGGVTIPAGEVVVICVMSTNRDTSQFPDRPDELDLDRPKPAHLSFGHGIHYCSGAHLAKVITEIAARRLFERFPDARLAVDPARLEYQQNVVVRPLKALPVLLRP</sequence>
<keyword evidence="3" id="KW-0479">Metal-binding</keyword>
<name>A0A926KXL8_9ACTN</name>
<evidence type="ECO:0000256" key="6">
    <source>
        <dbReference type="ARBA" id="ARBA00023033"/>
    </source>
</evidence>
<dbReference type="InterPro" id="IPR002397">
    <property type="entry name" value="Cyt_P450_B"/>
</dbReference>
<dbReference type="AlphaFoldDB" id="A0A926KXL8"/>
<protein>
    <submittedName>
        <fullName evidence="8">Cytochrome P450</fullName>
    </submittedName>
</protein>
<evidence type="ECO:0000313" key="8">
    <source>
        <dbReference type="EMBL" id="MBD0418085.1"/>
    </source>
</evidence>
<dbReference type="FunFam" id="1.10.630.10:FF:000018">
    <property type="entry name" value="Cytochrome P450 monooxygenase"/>
    <property type="match status" value="1"/>
</dbReference>
<keyword evidence="5" id="KW-0408">Iron</keyword>
<keyword evidence="9" id="KW-1185">Reference proteome</keyword>
<dbReference type="InterPro" id="IPR001128">
    <property type="entry name" value="Cyt_P450"/>
</dbReference>